<evidence type="ECO:0000256" key="3">
    <source>
        <dbReference type="ARBA" id="ARBA00022452"/>
    </source>
</evidence>
<feature type="domain" description="Secretin/TonB short N-terminal" evidence="12">
    <location>
        <begin position="57"/>
        <end position="108"/>
    </location>
</feature>
<keyword evidence="5 10" id="KW-0812">Transmembrane</keyword>
<dbReference type="InterPro" id="IPR000531">
    <property type="entry name" value="Beta-barrel_TonB"/>
</dbReference>
<reference evidence="13" key="1">
    <citation type="submission" date="2012-02" db="EMBL/GenBank/DDBJ databases">
        <title>The complete genome of Frateuria aurantia DSM 6220.</title>
        <authorList>
            <consortium name="US DOE Joint Genome Institute (JGI-PGF)"/>
            <person name="Lucas S."/>
            <person name="Copeland A."/>
            <person name="Lapidus A."/>
            <person name="Glavina del Rio T."/>
            <person name="Dalin E."/>
            <person name="Tice H."/>
            <person name="Bruce D."/>
            <person name="Goodwin L."/>
            <person name="Pitluck S."/>
            <person name="Peters L."/>
            <person name="Ovchinnikova G."/>
            <person name="Teshima H."/>
            <person name="Kyrpides N."/>
            <person name="Mavromatis K."/>
            <person name="Ivanova N."/>
            <person name="Brettin T."/>
            <person name="Detter J.C."/>
            <person name="Han C."/>
            <person name="Larimer F."/>
            <person name="Land M."/>
            <person name="Hauser L."/>
            <person name="Markowitz V."/>
            <person name="Cheng J.-F."/>
            <person name="Hugenholtz P."/>
            <person name="Woyke T."/>
            <person name="Wu D."/>
            <person name="Brambilla E."/>
            <person name="Klenk H.-P."/>
            <person name="Eisen J.A."/>
        </authorList>
    </citation>
    <scope>NUCLEOTIDE SEQUENCE</scope>
    <source>
        <strain evidence="13">DSM 6220</strain>
    </source>
</reference>
<dbReference type="GO" id="GO:0009279">
    <property type="term" value="C:cell outer membrane"/>
    <property type="evidence" value="ECO:0007669"/>
    <property type="project" value="UniProtKB-SubCell"/>
</dbReference>
<dbReference type="Gene3D" id="3.55.50.30">
    <property type="match status" value="1"/>
</dbReference>
<dbReference type="KEGG" id="fau:Fraau_1763"/>
<keyword evidence="2 10" id="KW-0813">Transport</keyword>
<dbReference type="GO" id="GO:0006826">
    <property type="term" value="P:iron ion transport"/>
    <property type="evidence" value="ECO:0007669"/>
    <property type="project" value="UniProtKB-KW"/>
</dbReference>
<evidence type="ECO:0000256" key="6">
    <source>
        <dbReference type="ARBA" id="ARBA00023004"/>
    </source>
</evidence>
<comment type="subcellular location">
    <subcellularLocation>
        <location evidence="1 10">Cell outer membrane</location>
        <topology evidence="1 10">Multi-pass membrane protein</topology>
    </subcellularLocation>
</comment>
<gene>
    <name evidence="13" type="ordered locus">Fraau_1763</name>
</gene>
<dbReference type="SMART" id="SM00965">
    <property type="entry name" value="STN"/>
    <property type="match status" value="1"/>
</dbReference>
<evidence type="ECO:0000256" key="2">
    <source>
        <dbReference type="ARBA" id="ARBA00022448"/>
    </source>
</evidence>
<dbReference type="AlphaFoldDB" id="H8KYV1"/>
<dbReference type="STRING" id="767434.Fraau_1763"/>
<dbReference type="InterPro" id="IPR012910">
    <property type="entry name" value="Plug_dom"/>
</dbReference>
<dbReference type="eggNOG" id="COG4771">
    <property type="taxonomic scope" value="Bacteria"/>
</dbReference>
<keyword evidence="4" id="KW-0406">Ion transport</keyword>
<keyword evidence="13" id="KW-0675">Receptor</keyword>
<keyword evidence="9 10" id="KW-0998">Cell outer membrane</keyword>
<dbReference type="Proteomes" id="UP000005234">
    <property type="component" value="Chromosome"/>
</dbReference>
<dbReference type="Gene3D" id="2.40.170.20">
    <property type="entry name" value="TonB-dependent receptor, beta-barrel domain"/>
    <property type="match status" value="1"/>
</dbReference>
<dbReference type="Gene3D" id="2.170.130.10">
    <property type="entry name" value="TonB-dependent receptor, plug domain"/>
    <property type="match status" value="1"/>
</dbReference>
<evidence type="ECO:0000256" key="9">
    <source>
        <dbReference type="ARBA" id="ARBA00023237"/>
    </source>
</evidence>
<dbReference type="RefSeq" id="WP_014403175.1">
    <property type="nucleotide sequence ID" value="NC_017033.1"/>
</dbReference>
<keyword evidence="4" id="KW-0410">Iron transport</keyword>
<dbReference type="InterPro" id="IPR036942">
    <property type="entry name" value="Beta-barrel_TonB_sf"/>
</dbReference>
<evidence type="ECO:0000256" key="8">
    <source>
        <dbReference type="ARBA" id="ARBA00023136"/>
    </source>
</evidence>
<accession>H8KYV1</accession>
<dbReference type="SUPFAM" id="SSF56935">
    <property type="entry name" value="Porins"/>
    <property type="match status" value="1"/>
</dbReference>
<keyword evidence="7 11" id="KW-0798">TonB box</keyword>
<evidence type="ECO:0000313" key="14">
    <source>
        <dbReference type="Proteomes" id="UP000005234"/>
    </source>
</evidence>
<evidence type="ECO:0000256" key="5">
    <source>
        <dbReference type="ARBA" id="ARBA00022692"/>
    </source>
</evidence>
<evidence type="ECO:0000259" key="12">
    <source>
        <dbReference type="SMART" id="SM00965"/>
    </source>
</evidence>
<evidence type="ECO:0000313" key="13">
    <source>
        <dbReference type="EMBL" id="AFC86170.1"/>
    </source>
</evidence>
<sequence length="1011" mass="108317">MGQLKGWVFNIGMLAAGLVDPLLAAESADRSMSVQALDIHPGLLSEALLAFGKQTGIQIMMSADTVGHRHSPGLHGRFPPAAALTQLLAGTGLAAQFTDRSTVVIHAVSAPSPRLGIVKPVAVKAAKMTAAPIALKQVEVLGSLIPRSQVETASAVVVINAQEIKQRGFATVADALQQSSFATGATAGNTASGDLWGAKTIGMFGLDPSFTKYLVDGRPMAGFSQPSIGSNSTSLVNNLTTIPIDMVERIEILPGSQSSLYGSDAVAGVINIVTKQHMRAATLDVRYGGYSDGGGNDRKISFSDMIHSGRFQLNFGAQLTSVEPVFAYQRSVTRQNFANGIYPQMATPVVNVFSLFTGQRTLLSSGGCGALSGLWRGSVHAVGGDNPYCGSVSSNAWSNLSNKDKSGSISAHASFAFNPRFQLYSDLLATYEEQTQTTLPSWSGTIYDAASSNLYLVTRNFAPEELGGEAFQKQYETNASWALGGKGQFGDGWNYDLSLNLGLDRMTIRQGGLLADSVAGSYGSRVTGEGNPGGLPDYDLLYTPLTPAEYSRYAGYAAIQAGTDDDVARAMLTQTSLFSLPAGDVGLAAVVEGGYQAWQYAPAAAFVDGTLSQLYIQPSQGHRTRWATAAELSVPLLKTLTLDMSGRYDRYDSAGRIFGAFTYSAGLEFRPVDSLLLRAKYSTAFKAPTLVDQFQGSSSNQQYLVDYANCMTVSHSINNCAVNYQNVYATVNTVSNPALQPITTRAFSYGLVWSPSANFSFNIDYQQLVIHNEVLTESPGYVLKVEQECRDGILDITSPSCVAALNQVVRAPATPGSGLLGDILSVSPTKINLAREFNNSLTAGLNYQLSLHRWGGLALAGAYTLMLKHQRQTFPGDPTLDLLNNPVQGQAVEFRSKANASLTWTKGGWSATFYSVYYGHTPNYLAQTNGYGTPDAGRLAPWVISNLNLSYQATRKLNLSFQVNNLKNSMPPFDATQNPAMNAPYNIGSYNVFGRQFFLEARYQFGVASTR</sequence>
<dbReference type="eggNOG" id="COG1629">
    <property type="taxonomic scope" value="Bacteria"/>
</dbReference>
<evidence type="ECO:0000256" key="11">
    <source>
        <dbReference type="RuleBase" id="RU003357"/>
    </source>
</evidence>
<dbReference type="PROSITE" id="PS52016">
    <property type="entry name" value="TONB_DEPENDENT_REC_3"/>
    <property type="match status" value="1"/>
</dbReference>
<keyword evidence="8 10" id="KW-0472">Membrane</keyword>
<protein>
    <submittedName>
        <fullName evidence="13">Outer membrane receptor protein</fullName>
    </submittedName>
</protein>
<dbReference type="Pfam" id="PF07660">
    <property type="entry name" value="STN"/>
    <property type="match status" value="1"/>
</dbReference>
<dbReference type="PANTHER" id="PTHR47234:SF1">
    <property type="entry name" value="TONB-DEPENDENT RECEPTOR"/>
    <property type="match status" value="1"/>
</dbReference>
<organism evidence="13 14">
    <name type="scientific">Frateuria aurantia (strain ATCC 33424 / DSM 6220 / KCTC 2777 / LMG 1558 / NBRC 3245 / NCIMB 13370)</name>
    <name type="common">Acetobacter aurantius</name>
    <dbReference type="NCBI Taxonomy" id="767434"/>
    <lineage>
        <taxon>Bacteria</taxon>
        <taxon>Pseudomonadati</taxon>
        <taxon>Pseudomonadota</taxon>
        <taxon>Gammaproteobacteria</taxon>
        <taxon>Lysobacterales</taxon>
        <taxon>Rhodanobacteraceae</taxon>
        <taxon>Frateuria</taxon>
    </lineage>
</organism>
<dbReference type="PANTHER" id="PTHR47234">
    <property type="match status" value="1"/>
</dbReference>
<dbReference type="Pfam" id="PF00593">
    <property type="entry name" value="TonB_dep_Rec_b-barrel"/>
    <property type="match status" value="1"/>
</dbReference>
<keyword evidence="6" id="KW-0408">Iron</keyword>
<keyword evidence="3 10" id="KW-1134">Transmembrane beta strand</keyword>
<keyword evidence="14" id="KW-1185">Reference proteome</keyword>
<dbReference type="InterPro" id="IPR037066">
    <property type="entry name" value="Plug_dom_sf"/>
</dbReference>
<evidence type="ECO:0000256" key="10">
    <source>
        <dbReference type="PROSITE-ProRule" id="PRU01360"/>
    </source>
</evidence>
<dbReference type="Pfam" id="PF07715">
    <property type="entry name" value="Plug"/>
    <property type="match status" value="1"/>
</dbReference>
<dbReference type="EMBL" id="CP003350">
    <property type="protein sequence ID" value="AFC86170.1"/>
    <property type="molecule type" value="Genomic_DNA"/>
</dbReference>
<evidence type="ECO:0000256" key="4">
    <source>
        <dbReference type="ARBA" id="ARBA00022496"/>
    </source>
</evidence>
<proteinExistence type="inferred from homology"/>
<dbReference type="InterPro" id="IPR039426">
    <property type="entry name" value="TonB-dep_rcpt-like"/>
</dbReference>
<evidence type="ECO:0000256" key="7">
    <source>
        <dbReference type="ARBA" id="ARBA00023077"/>
    </source>
</evidence>
<evidence type="ECO:0000256" key="1">
    <source>
        <dbReference type="ARBA" id="ARBA00004571"/>
    </source>
</evidence>
<name>H8KYV1_FRAAD</name>
<comment type="similarity">
    <text evidence="10 11">Belongs to the TonB-dependent receptor family.</text>
</comment>
<dbReference type="InterPro" id="IPR011662">
    <property type="entry name" value="Secretin/TonB_short_N"/>
</dbReference>
<dbReference type="HOGENOM" id="CLU_010745_2_0_6"/>